<name>A0A1I5ZAF6_9RHOB</name>
<keyword evidence="2" id="KW-0472">Membrane</keyword>
<organism evidence="3 4">
    <name type="scientific">Roseivivax halotolerans</name>
    <dbReference type="NCBI Taxonomy" id="93684"/>
    <lineage>
        <taxon>Bacteria</taxon>
        <taxon>Pseudomonadati</taxon>
        <taxon>Pseudomonadota</taxon>
        <taxon>Alphaproteobacteria</taxon>
        <taxon>Rhodobacterales</taxon>
        <taxon>Roseobacteraceae</taxon>
        <taxon>Roseivivax</taxon>
    </lineage>
</organism>
<protein>
    <submittedName>
        <fullName evidence="3">Uncharacterized protein</fullName>
    </submittedName>
</protein>
<dbReference type="EMBL" id="FOXV01000008">
    <property type="protein sequence ID" value="SFQ53097.1"/>
    <property type="molecule type" value="Genomic_DNA"/>
</dbReference>
<dbReference type="Proteomes" id="UP000243106">
    <property type="component" value="Unassembled WGS sequence"/>
</dbReference>
<evidence type="ECO:0000256" key="2">
    <source>
        <dbReference type="SAM" id="Phobius"/>
    </source>
</evidence>
<gene>
    <name evidence="3" type="ORF">SAMN05421853_108152</name>
</gene>
<evidence type="ECO:0000256" key="1">
    <source>
        <dbReference type="SAM" id="MobiDB-lite"/>
    </source>
</evidence>
<keyword evidence="2" id="KW-1133">Transmembrane helix</keyword>
<evidence type="ECO:0000313" key="4">
    <source>
        <dbReference type="Proteomes" id="UP000243106"/>
    </source>
</evidence>
<dbReference type="RefSeq" id="WP_175497548.1">
    <property type="nucleotide sequence ID" value="NZ_FOXV01000008.1"/>
</dbReference>
<feature type="transmembrane region" description="Helical" evidence="2">
    <location>
        <begin position="6"/>
        <end position="23"/>
    </location>
</feature>
<accession>A0A1I5ZAF6</accession>
<feature type="region of interest" description="Disordered" evidence="1">
    <location>
        <begin position="32"/>
        <end position="51"/>
    </location>
</feature>
<proteinExistence type="predicted"/>
<sequence>MDVGFIVPILALFTLLAVTILGIKGKFEVERAKADPKDPDSTLAADGPNKR</sequence>
<keyword evidence="4" id="KW-1185">Reference proteome</keyword>
<dbReference type="AlphaFoldDB" id="A0A1I5ZAF6"/>
<keyword evidence="2" id="KW-0812">Transmembrane</keyword>
<evidence type="ECO:0000313" key="3">
    <source>
        <dbReference type="EMBL" id="SFQ53097.1"/>
    </source>
</evidence>
<reference evidence="4" key="1">
    <citation type="submission" date="2016-10" db="EMBL/GenBank/DDBJ databases">
        <authorList>
            <person name="Varghese N."/>
            <person name="Submissions S."/>
        </authorList>
    </citation>
    <scope>NUCLEOTIDE SEQUENCE [LARGE SCALE GENOMIC DNA]</scope>
    <source>
        <strain evidence="4">JCM 10271</strain>
    </source>
</reference>